<protein>
    <recommendedName>
        <fullName evidence="2">Antitoxin</fullName>
    </recommendedName>
</protein>
<dbReference type="PANTHER" id="PTHR33713">
    <property type="entry name" value="ANTITOXIN YAFN-RELATED"/>
    <property type="match status" value="1"/>
</dbReference>
<accession>A0A6I6H046</accession>
<comment type="similarity">
    <text evidence="1 2">Belongs to the phD/YefM antitoxin family.</text>
</comment>
<dbReference type="PANTHER" id="PTHR33713:SF6">
    <property type="entry name" value="ANTITOXIN YEFM"/>
    <property type="match status" value="1"/>
</dbReference>
<evidence type="ECO:0000313" key="4">
    <source>
        <dbReference type="Proteomes" id="UP000426027"/>
    </source>
</evidence>
<dbReference type="AlphaFoldDB" id="A0A6I6H046"/>
<keyword evidence="4" id="KW-1185">Reference proteome</keyword>
<comment type="function">
    <text evidence="2">Antitoxin component of a type II toxin-antitoxin (TA) system.</text>
</comment>
<dbReference type="SUPFAM" id="SSF143120">
    <property type="entry name" value="YefM-like"/>
    <property type="match status" value="1"/>
</dbReference>
<dbReference type="KEGG" id="fls:GLV81_08135"/>
<dbReference type="InterPro" id="IPR006442">
    <property type="entry name" value="Antitoxin_Phd/YefM"/>
</dbReference>
<reference evidence="3 4" key="1">
    <citation type="submission" date="2019-11" db="EMBL/GenBank/DDBJ databases">
        <authorList>
            <person name="Im W.T."/>
        </authorList>
    </citation>
    <scope>NUCLEOTIDE SEQUENCE [LARGE SCALE GENOMIC DNA]</scope>
    <source>
        <strain evidence="3 4">SB-02</strain>
    </source>
</reference>
<sequence>MKVINYTAFRAKMKDTLDSVTKDGETVMVNRNEKETAVIISLDEYNGLMETLHLMKSPANKARLDAAIARDKKGLSEKHALIEP</sequence>
<dbReference type="Proteomes" id="UP000426027">
    <property type="component" value="Chromosome"/>
</dbReference>
<dbReference type="InterPro" id="IPR051405">
    <property type="entry name" value="phD/YefM_antitoxin"/>
</dbReference>
<dbReference type="Gene3D" id="6.10.250.330">
    <property type="match status" value="1"/>
</dbReference>
<proteinExistence type="inferred from homology"/>
<name>A0A6I6H046_9BACT</name>
<dbReference type="NCBIfam" id="TIGR01552">
    <property type="entry name" value="phd_fam"/>
    <property type="match status" value="1"/>
</dbReference>
<dbReference type="EMBL" id="CP046566">
    <property type="protein sequence ID" value="QGW28071.1"/>
    <property type="molecule type" value="Genomic_DNA"/>
</dbReference>
<gene>
    <name evidence="3" type="ORF">GLV81_08135</name>
</gene>
<dbReference type="Gene3D" id="3.40.1620.10">
    <property type="entry name" value="YefM-like domain"/>
    <property type="match status" value="1"/>
</dbReference>
<dbReference type="Pfam" id="PF02604">
    <property type="entry name" value="PhdYeFM_antitox"/>
    <property type="match status" value="1"/>
</dbReference>
<evidence type="ECO:0000256" key="2">
    <source>
        <dbReference type="RuleBase" id="RU362080"/>
    </source>
</evidence>
<dbReference type="RefSeq" id="WP_157478427.1">
    <property type="nucleotide sequence ID" value="NZ_CP046566.1"/>
</dbReference>
<organism evidence="3 4">
    <name type="scientific">Phnomibacter ginsenosidimutans</name>
    <dbReference type="NCBI Taxonomy" id="2676868"/>
    <lineage>
        <taxon>Bacteria</taxon>
        <taxon>Pseudomonadati</taxon>
        <taxon>Bacteroidota</taxon>
        <taxon>Chitinophagia</taxon>
        <taxon>Chitinophagales</taxon>
        <taxon>Chitinophagaceae</taxon>
        <taxon>Phnomibacter</taxon>
    </lineage>
</organism>
<evidence type="ECO:0000256" key="1">
    <source>
        <dbReference type="ARBA" id="ARBA00009981"/>
    </source>
</evidence>
<dbReference type="InterPro" id="IPR036165">
    <property type="entry name" value="YefM-like_sf"/>
</dbReference>
<evidence type="ECO:0000313" key="3">
    <source>
        <dbReference type="EMBL" id="QGW28071.1"/>
    </source>
</evidence>